<accession>G9ABQ4</accession>
<protein>
    <recommendedName>
        <fullName evidence="4">Twin-arginine translocation pathway signal</fullName>
    </recommendedName>
</protein>
<dbReference type="KEGG" id="sfh:SFHH103_03992"/>
<dbReference type="Proteomes" id="UP000007735">
    <property type="component" value="Plasmid pSfHH103b"/>
</dbReference>
<organism evidence="2 3">
    <name type="scientific">Sinorhizobium fredii (strain HH103)</name>
    <dbReference type="NCBI Taxonomy" id="1117943"/>
    <lineage>
        <taxon>Bacteria</taxon>
        <taxon>Pseudomonadati</taxon>
        <taxon>Pseudomonadota</taxon>
        <taxon>Alphaproteobacteria</taxon>
        <taxon>Hyphomicrobiales</taxon>
        <taxon>Rhizobiaceae</taxon>
        <taxon>Sinorhizobium/Ensifer group</taxon>
        <taxon>Sinorhizobium</taxon>
    </lineage>
</organism>
<geneLocation type="plasmid" evidence="2 3">
    <name>pSfHH103b</name>
</geneLocation>
<evidence type="ECO:0008006" key="4">
    <source>
        <dbReference type="Google" id="ProtNLM"/>
    </source>
</evidence>
<proteinExistence type="predicted"/>
<evidence type="ECO:0000313" key="2">
    <source>
        <dbReference type="EMBL" id="CCE98483.1"/>
    </source>
</evidence>
<feature type="chain" id="PRO_5003520019" description="Twin-arginine translocation pathway signal" evidence="1">
    <location>
        <begin position="31"/>
        <end position="228"/>
    </location>
</feature>
<name>G9ABQ4_SINF1</name>
<dbReference type="AlphaFoldDB" id="G9ABQ4"/>
<sequence length="228" mass="25319">MADSENSRTLPSITRRNILSAAVISLPALAASPSLGTPFNDLAGERTDDPTLSLWRKWVTAHESYVKAHHLQWDLGTKLYGLTDGHEIEIHLPSRRATFYASTAEEIDDFLGGRPEMAEAYAAARDRLAALHIEWDEADERIGYSIAVEMEKEACDLRLKLAKTLWNTPAQSVTGAAAKLHSFIEMKTPVAAWRKGLHPALRRFDEPSWPELRSILADLKQIGGPDHG</sequence>
<dbReference type="EMBL" id="HE616892">
    <property type="protein sequence ID" value="CCE98483.1"/>
    <property type="molecule type" value="Genomic_DNA"/>
</dbReference>
<evidence type="ECO:0000256" key="1">
    <source>
        <dbReference type="SAM" id="SignalP"/>
    </source>
</evidence>
<keyword evidence="1" id="KW-0732">Signal</keyword>
<feature type="signal peptide" evidence="1">
    <location>
        <begin position="1"/>
        <end position="30"/>
    </location>
</feature>
<keyword evidence="2" id="KW-0614">Plasmid</keyword>
<dbReference type="RefSeq" id="WP_014341991.1">
    <property type="nucleotide sequence ID" value="NC_016836.1"/>
</dbReference>
<gene>
    <name evidence="2" type="ordered locus">SFHH103_03992</name>
</gene>
<reference evidence="2 3" key="1">
    <citation type="journal article" date="2012" name="J. Bacteriol.">
        <title>Genome sequence of the soybean symbiont Sinorhizobium fredii HH103.</title>
        <authorList>
            <person name="Weidner S."/>
            <person name="Becker A."/>
            <person name="Bonilla I."/>
            <person name="Jaenicke S."/>
            <person name="Lloret J."/>
            <person name="Margaret I."/>
            <person name="Puhler A."/>
            <person name="Ruiz-Sainz J.E."/>
            <person name="Schneiker-Bekel S."/>
            <person name="Szczepanowski R."/>
            <person name="Vinardell J.M."/>
            <person name="Zehner S."/>
            <person name="Gottfert M."/>
        </authorList>
    </citation>
    <scope>NUCLEOTIDE SEQUENCE [LARGE SCALE GENOMIC DNA]</scope>
    <source>
        <strain evidence="2 3">HH103</strain>
        <plasmid evidence="3">pSfHH103b</plasmid>
    </source>
</reference>
<dbReference type="HOGENOM" id="CLU_1286499_0_0_5"/>
<evidence type="ECO:0000313" key="3">
    <source>
        <dbReference type="Proteomes" id="UP000007735"/>
    </source>
</evidence>